<sequence length="72" mass="8785">FEHKFEKLKKELKICYKNKKFKNEYIQLGLARLLIRERKYEKAQNILKEITCQDENIRAQVSELTKNINSRK</sequence>
<name>A0ACA9RP13_9GLOM</name>
<proteinExistence type="predicted"/>
<organism evidence="1 2">
    <name type="scientific">Racocetra persica</name>
    <dbReference type="NCBI Taxonomy" id="160502"/>
    <lineage>
        <taxon>Eukaryota</taxon>
        <taxon>Fungi</taxon>
        <taxon>Fungi incertae sedis</taxon>
        <taxon>Mucoromycota</taxon>
        <taxon>Glomeromycotina</taxon>
        <taxon>Glomeromycetes</taxon>
        <taxon>Diversisporales</taxon>
        <taxon>Gigasporaceae</taxon>
        <taxon>Racocetra</taxon>
    </lineage>
</organism>
<dbReference type="EMBL" id="CAJVQC010063233">
    <property type="protein sequence ID" value="CAG8803471.1"/>
    <property type="molecule type" value="Genomic_DNA"/>
</dbReference>
<dbReference type="Proteomes" id="UP000789920">
    <property type="component" value="Unassembled WGS sequence"/>
</dbReference>
<feature type="non-terminal residue" evidence="1">
    <location>
        <position position="1"/>
    </location>
</feature>
<protein>
    <submittedName>
        <fullName evidence="1">30713_t:CDS:1</fullName>
    </submittedName>
</protein>
<evidence type="ECO:0000313" key="1">
    <source>
        <dbReference type="EMBL" id="CAG8803471.1"/>
    </source>
</evidence>
<comment type="caution">
    <text evidence="1">The sequence shown here is derived from an EMBL/GenBank/DDBJ whole genome shotgun (WGS) entry which is preliminary data.</text>
</comment>
<keyword evidence="2" id="KW-1185">Reference proteome</keyword>
<accession>A0ACA9RP13</accession>
<reference evidence="1" key="1">
    <citation type="submission" date="2021-06" db="EMBL/GenBank/DDBJ databases">
        <authorList>
            <person name="Kallberg Y."/>
            <person name="Tangrot J."/>
            <person name="Rosling A."/>
        </authorList>
    </citation>
    <scope>NUCLEOTIDE SEQUENCE</scope>
    <source>
        <strain evidence="1">MA461A</strain>
    </source>
</reference>
<evidence type="ECO:0000313" key="2">
    <source>
        <dbReference type="Proteomes" id="UP000789920"/>
    </source>
</evidence>
<gene>
    <name evidence="1" type="ORF">RPERSI_LOCUS21528</name>
</gene>